<protein>
    <submittedName>
        <fullName evidence="1">Uncharacterized protein</fullName>
    </submittedName>
</protein>
<dbReference type="AlphaFoldDB" id="A0A4P5P7A5"/>
<dbReference type="Gene3D" id="3.40.1410.10">
    <property type="entry name" value="Chorismate lyase-like"/>
    <property type="match status" value="1"/>
</dbReference>
<evidence type="ECO:0000313" key="2">
    <source>
        <dbReference type="Proteomes" id="UP000290567"/>
    </source>
</evidence>
<organism evidence="1 2">
    <name type="scientific">Enterococcus florum</name>
    <dbReference type="NCBI Taxonomy" id="2480627"/>
    <lineage>
        <taxon>Bacteria</taxon>
        <taxon>Bacillati</taxon>
        <taxon>Bacillota</taxon>
        <taxon>Bacilli</taxon>
        <taxon>Lactobacillales</taxon>
        <taxon>Enterococcaceae</taxon>
        <taxon>Enterococcus</taxon>
    </lineage>
</organism>
<gene>
    <name evidence="1" type="ORF">NRIC_17460</name>
</gene>
<keyword evidence="2" id="KW-1185">Reference proteome</keyword>
<comment type="caution">
    <text evidence="1">The sequence shown here is derived from an EMBL/GenBank/DDBJ whole genome shotgun (WGS) entry which is preliminary data.</text>
</comment>
<dbReference type="EMBL" id="BJCC01000013">
    <property type="protein sequence ID" value="GCF93855.1"/>
    <property type="molecule type" value="Genomic_DNA"/>
</dbReference>
<dbReference type="Proteomes" id="UP000290567">
    <property type="component" value="Unassembled WGS sequence"/>
</dbReference>
<reference evidence="2" key="1">
    <citation type="submission" date="2019-02" db="EMBL/GenBank/DDBJ databases">
        <title>Draft genome sequence of Enterococcus sp. Gos25-1.</title>
        <authorList>
            <person name="Tanaka N."/>
            <person name="Shiwa Y."/>
            <person name="Fujita N."/>
        </authorList>
    </citation>
    <scope>NUCLEOTIDE SEQUENCE [LARGE SCALE GENOMIC DNA]</scope>
    <source>
        <strain evidence="2">Gos25-1</strain>
    </source>
</reference>
<name>A0A4P5P7A5_9ENTE</name>
<evidence type="ECO:0000313" key="1">
    <source>
        <dbReference type="EMBL" id="GCF93855.1"/>
    </source>
</evidence>
<accession>A0A4P5P7A5</accession>
<proteinExistence type="predicted"/>
<dbReference type="SUPFAM" id="SSF64288">
    <property type="entry name" value="Chorismate lyase-like"/>
    <property type="match status" value="1"/>
</dbReference>
<sequence>MVQGKGTFIIDENIGSLFSESMKNQGLEFDAKLINLEKRQADEKIARMLKSM</sequence>
<dbReference type="InterPro" id="IPR028978">
    <property type="entry name" value="Chorismate_lyase_/UTRA_dom_sf"/>
</dbReference>